<evidence type="ECO:0000256" key="1">
    <source>
        <dbReference type="SAM" id="MobiDB-lite"/>
    </source>
</evidence>
<organism evidence="2 3">
    <name type="scientific">Stylonychia lemnae</name>
    <name type="common">Ciliate</name>
    <dbReference type="NCBI Taxonomy" id="5949"/>
    <lineage>
        <taxon>Eukaryota</taxon>
        <taxon>Sar</taxon>
        <taxon>Alveolata</taxon>
        <taxon>Ciliophora</taxon>
        <taxon>Intramacronucleata</taxon>
        <taxon>Spirotrichea</taxon>
        <taxon>Stichotrichia</taxon>
        <taxon>Sporadotrichida</taxon>
        <taxon>Oxytrichidae</taxon>
        <taxon>Stylonychinae</taxon>
        <taxon>Stylonychia</taxon>
    </lineage>
</organism>
<feature type="compositionally biased region" description="Polar residues" evidence="1">
    <location>
        <begin position="383"/>
        <end position="402"/>
    </location>
</feature>
<dbReference type="Proteomes" id="UP000039865">
    <property type="component" value="Unassembled WGS sequence"/>
</dbReference>
<sequence>MGSCSSGPSKETEIDLFLQKHHKLGQVHTDKNAYEVSKQQFDPKLANMVLQQLGDQYLINDEIEKRSKLRQGMGDFQEDLILLSASTANMPTSHSNNAYGSEQSRLGQPKGTLTCTVVQEDAELNLQGEYGTGGRPFIHKVPNPYLEVDLIDPSDPILFQGELQKFKPGFNGVFIDRWVQVTRKALRYFANKPGSQLAAGKPLMAFPIIAIKNIEKIDLDIKLKKTDKKGQELQKNMFEIYLKDDFLDIFLRSDYEQLFAPDTKRRNHILQQIERESKNYSSPGKKNLKELYQSEMENKPEEPLKQAAMSTLNTHSGAWSNRQGMWPLSDRKMIFACKKEIVTKQWLDNLIAVANDVNRPVEEQQQILNEIENDVEDVDNGPVNGTINNNSMSLENSPNRFS</sequence>
<dbReference type="SUPFAM" id="SSF50729">
    <property type="entry name" value="PH domain-like"/>
    <property type="match status" value="1"/>
</dbReference>
<dbReference type="EMBL" id="CCKQ01012786">
    <property type="protein sequence ID" value="CDW84418.1"/>
    <property type="molecule type" value="Genomic_DNA"/>
</dbReference>
<evidence type="ECO:0000313" key="2">
    <source>
        <dbReference type="EMBL" id="CDW84418.1"/>
    </source>
</evidence>
<accession>A0A078AUA2</accession>
<dbReference type="OrthoDB" id="323248at2759"/>
<reference evidence="2 3" key="1">
    <citation type="submission" date="2014-06" db="EMBL/GenBank/DDBJ databases">
        <authorList>
            <person name="Swart Estienne"/>
        </authorList>
    </citation>
    <scope>NUCLEOTIDE SEQUENCE [LARGE SCALE GENOMIC DNA]</scope>
    <source>
        <strain evidence="2 3">130c</strain>
    </source>
</reference>
<evidence type="ECO:0000313" key="3">
    <source>
        <dbReference type="Proteomes" id="UP000039865"/>
    </source>
</evidence>
<dbReference type="InParanoid" id="A0A078AUA2"/>
<proteinExistence type="predicted"/>
<name>A0A078AUA2_STYLE</name>
<dbReference type="AlphaFoldDB" id="A0A078AUA2"/>
<protein>
    <submittedName>
        <fullName evidence="2">Uncharacterized protein</fullName>
    </submittedName>
</protein>
<keyword evidence="3" id="KW-1185">Reference proteome</keyword>
<feature type="region of interest" description="Disordered" evidence="1">
    <location>
        <begin position="374"/>
        <end position="402"/>
    </location>
</feature>
<gene>
    <name evidence="2" type="primary">Contig19340.g20506</name>
    <name evidence="2" type="ORF">STYLEM_13481</name>
</gene>